<keyword evidence="2" id="KW-1185">Reference proteome</keyword>
<dbReference type="EMBL" id="NHYE01004931">
    <property type="protein sequence ID" value="PPQ80704.1"/>
    <property type="molecule type" value="Genomic_DNA"/>
</dbReference>
<dbReference type="Gene3D" id="3.30.559.10">
    <property type="entry name" value="Chloramphenicol acetyltransferase-like domain"/>
    <property type="match status" value="1"/>
</dbReference>
<sequence>MSLRTLLDLPNYPHNCIIPLPYPVFTIDDLQHIELHALAYTLAHSKLSVTAEHALITSSRVKTLRSQQAKGRQSSLVLAIDGRADETLAMTNMSLGRLVDVDWTGVGGGKTVFQYKYLMTAGSLPFSNMVTIGGRLGDGTVALEVVLNRKRMRALEDAVARLG</sequence>
<name>A0A409WQA5_9AGAR</name>
<gene>
    <name evidence="1" type="ORF">CVT26_007404</name>
</gene>
<dbReference type="AlphaFoldDB" id="A0A409WQA5"/>
<organism evidence="1 2">
    <name type="scientific">Gymnopilus dilepis</name>
    <dbReference type="NCBI Taxonomy" id="231916"/>
    <lineage>
        <taxon>Eukaryota</taxon>
        <taxon>Fungi</taxon>
        <taxon>Dikarya</taxon>
        <taxon>Basidiomycota</taxon>
        <taxon>Agaricomycotina</taxon>
        <taxon>Agaricomycetes</taxon>
        <taxon>Agaricomycetidae</taxon>
        <taxon>Agaricales</taxon>
        <taxon>Agaricineae</taxon>
        <taxon>Hymenogastraceae</taxon>
        <taxon>Gymnopilus</taxon>
    </lineage>
</organism>
<proteinExistence type="predicted"/>
<dbReference type="InterPro" id="IPR023213">
    <property type="entry name" value="CAT-like_dom_sf"/>
</dbReference>
<dbReference type="STRING" id="231916.A0A409WQA5"/>
<protein>
    <submittedName>
        <fullName evidence="1">Uncharacterized protein</fullName>
    </submittedName>
</protein>
<dbReference type="OrthoDB" id="21502at2759"/>
<comment type="caution">
    <text evidence="1">The sequence shown here is derived from an EMBL/GenBank/DDBJ whole genome shotgun (WGS) entry which is preliminary data.</text>
</comment>
<accession>A0A409WQA5</accession>
<dbReference type="InParanoid" id="A0A409WQA5"/>
<evidence type="ECO:0000313" key="1">
    <source>
        <dbReference type="EMBL" id="PPQ80704.1"/>
    </source>
</evidence>
<reference evidence="1 2" key="1">
    <citation type="journal article" date="2018" name="Evol. Lett.">
        <title>Horizontal gene cluster transfer increased hallucinogenic mushroom diversity.</title>
        <authorList>
            <person name="Reynolds H.T."/>
            <person name="Vijayakumar V."/>
            <person name="Gluck-Thaler E."/>
            <person name="Korotkin H.B."/>
            <person name="Matheny P.B."/>
            <person name="Slot J.C."/>
        </authorList>
    </citation>
    <scope>NUCLEOTIDE SEQUENCE [LARGE SCALE GENOMIC DNA]</scope>
    <source>
        <strain evidence="1 2">SRW20</strain>
    </source>
</reference>
<evidence type="ECO:0000313" key="2">
    <source>
        <dbReference type="Proteomes" id="UP000284706"/>
    </source>
</evidence>
<dbReference type="Proteomes" id="UP000284706">
    <property type="component" value="Unassembled WGS sequence"/>
</dbReference>